<dbReference type="AlphaFoldDB" id="A0A8D8VB32"/>
<organism evidence="1">
    <name type="scientific">Cacopsylla melanoneura</name>
    <dbReference type="NCBI Taxonomy" id="428564"/>
    <lineage>
        <taxon>Eukaryota</taxon>
        <taxon>Metazoa</taxon>
        <taxon>Ecdysozoa</taxon>
        <taxon>Arthropoda</taxon>
        <taxon>Hexapoda</taxon>
        <taxon>Insecta</taxon>
        <taxon>Pterygota</taxon>
        <taxon>Neoptera</taxon>
        <taxon>Paraneoptera</taxon>
        <taxon>Hemiptera</taxon>
        <taxon>Sternorrhyncha</taxon>
        <taxon>Psylloidea</taxon>
        <taxon>Psyllidae</taxon>
        <taxon>Psyllinae</taxon>
        <taxon>Cacopsylla</taxon>
    </lineage>
</organism>
<accession>A0A8D8VB32</accession>
<dbReference type="EMBL" id="HBUF01360223">
    <property type="protein sequence ID" value="CAG6720271.1"/>
    <property type="molecule type" value="Transcribed_RNA"/>
</dbReference>
<reference evidence="1" key="1">
    <citation type="submission" date="2021-05" db="EMBL/GenBank/DDBJ databases">
        <authorList>
            <person name="Alioto T."/>
            <person name="Alioto T."/>
            <person name="Gomez Garrido J."/>
        </authorList>
    </citation>
    <scope>NUCLEOTIDE SEQUENCE</scope>
</reference>
<proteinExistence type="predicted"/>
<evidence type="ECO:0000313" key="1">
    <source>
        <dbReference type="EMBL" id="CAG6720271.1"/>
    </source>
</evidence>
<sequence length="103" mass="12256">MAILDIHTKFQQNPLSGSKVMEGTLLQKLTLKRRTRKKKFNNKIRLANFQILPLEFSDFSNFSHPNKLYICKSFLIDFNFFHLEICFFKTIIRSYVCTLSFKL</sequence>
<name>A0A8D8VB32_9HEMI</name>
<protein>
    <submittedName>
        <fullName evidence="1">Uncharacterized protein</fullName>
    </submittedName>
</protein>